<keyword evidence="1" id="KW-0812">Transmembrane</keyword>
<keyword evidence="1" id="KW-0472">Membrane</keyword>
<feature type="transmembrane region" description="Helical" evidence="1">
    <location>
        <begin position="6"/>
        <end position="27"/>
    </location>
</feature>
<reference evidence="3" key="1">
    <citation type="submission" date="2016-10" db="EMBL/GenBank/DDBJ databases">
        <authorList>
            <person name="Varghese N."/>
            <person name="Submissions S."/>
        </authorList>
    </citation>
    <scope>NUCLEOTIDE SEQUENCE [LARGE SCALE GENOMIC DNA]</scope>
    <source>
        <strain evidence="3">DSM 19183</strain>
    </source>
</reference>
<accession>A0A1H7INM8</accession>
<name>A0A1H7INM8_9LACT</name>
<gene>
    <name evidence="2" type="ORF">SAMN04488099_104150</name>
</gene>
<dbReference type="AlphaFoldDB" id="A0A1H7INM8"/>
<organism evidence="2 3">
    <name type="scientific">Alkalibacterium pelagium</name>
    <dbReference type="NCBI Taxonomy" id="426702"/>
    <lineage>
        <taxon>Bacteria</taxon>
        <taxon>Bacillati</taxon>
        <taxon>Bacillota</taxon>
        <taxon>Bacilli</taxon>
        <taxon>Lactobacillales</taxon>
        <taxon>Carnobacteriaceae</taxon>
        <taxon>Alkalibacterium</taxon>
    </lineage>
</organism>
<evidence type="ECO:0000313" key="2">
    <source>
        <dbReference type="EMBL" id="SEK62355.1"/>
    </source>
</evidence>
<keyword evidence="1" id="KW-1133">Transmembrane helix</keyword>
<protein>
    <submittedName>
        <fullName evidence="2">Uncharacterized protein</fullName>
    </submittedName>
</protein>
<evidence type="ECO:0000313" key="3">
    <source>
        <dbReference type="Proteomes" id="UP000199081"/>
    </source>
</evidence>
<dbReference type="RefSeq" id="WP_091479789.1">
    <property type="nucleotide sequence ID" value="NZ_BJYC01000004.1"/>
</dbReference>
<dbReference type="EMBL" id="FNZU01000004">
    <property type="protein sequence ID" value="SEK62355.1"/>
    <property type="molecule type" value="Genomic_DNA"/>
</dbReference>
<dbReference type="STRING" id="426702.SAMN04488099_104150"/>
<sequence length="88" mass="9991">MEVAPILTQPLSLVLLIFVGALVLRHFTHRGAKIKAKHLQSEGENNQTVDTKSLINYVSEMNELTQASFFVYFLLFISAIVLAFYIYN</sequence>
<dbReference type="Proteomes" id="UP000199081">
    <property type="component" value="Unassembled WGS sequence"/>
</dbReference>
<keyword evidence="3" id="KW-1185">Reference proteome</keyword>
<proteinExistence type="predicted"/>
<evidence type="ECO:0000256" key="1">
    <source>
        <dbReference type="SAM" id="Phobius"/>
    </source>
</evidence>
<feature type="transmembrane region" description="Helical" evidence="1">
    <location>
        <begin position="69"/>
        <end position="87"/>
    </location>
</feature>